<evidence type="ECO:0000256" key="4">
    <source>
        <dbReference type="ARBA" id="ARBA00044042"/>
    </source>
</evidence>
<dbReference type="InterPro" id="IPR051199">
    <property type="entry name" value="LPS_LOS_Heptosyltrfase"/>
</dbReference>
<gene>
    <name evidence="6" type="primary">waaF</name>
    <name evidence="6" type="ORF">Q4T40_21565</name>
</gene>
<keyword evidence="2" id="KW-0808">Transferase</keyword>
<dbReference type="InterPro" id="IPR011910">
    <property type="entry name" value="RfaF"/>
</dbReference>
<dbReference type="Gene3D" id="3.40.50.2000">
    <property type="entry name" value="Glycogen Phosphorylase B"/>
    <property type="match status" value="2"/>
</dbReference>
<organism evidence="6 7">
    <name type="scientific">Anaeroselena agilis</name>
    <dbReference type="NCBI Taxonomy" id="3063788"/>
    <lineage>
        <taxon>Bacteria</taxon>
        <taxon>Bacillati</taxon>
        <taxon>Bacillota</taxon>
        <taxon>Negativicutes</taxon>
        <taxon>Acetonemataceae</taxon>
        <taxon>Anaeroselena</taxon>
    </lineage>
</organism>
<evidence type="ECO:0000256" key="1">
    <source>
        <dbReference type="ARBA" id="ARBA00022676"/>
    </source>
</evidence>
<keyword evidence="7" id="KW-1185">Reference proteome</keyword>
<evidence type="ECO:0000313" key="6">
    <source>
        <dbReference type="EMBL" id="MDT8903827.1"/>
    </source>
</evidence>
<comment type="caution">
    <text evidence="6">The sequence shown here is derived from an EMBL/GenBank/DDBJ whole genome shotgun (WGS) entry which is preliminary data.</text>
</comment>
<evidence type="ECO:0000313" key="7">
    <source>
        <dbReference type="Proteomes" id="UP001254848"/>
    </source>
</evidence>
<sequence length="344" mass="38458">MYKKILVINLMHIGDLLLVTPVLRTLRSNFPAARIALLADAKIADLVKYNKNIDQLIAIDKKGYHDKLGNYIKLIREIRREKFDLVVNLHRNERASFLAGLSGADKIVGYSTFGPHLLFDKVMENRKRIKHQVEAHFDVLRETLGITAIDDRGIEMWLDEAAEAEAARLWIESFGEEEAPPVIGLNNGASWPTKRWPKEYFADLADRLLDRGYGVAYFGGPMDVELVRETTAMMRNADHPKLVVFTGRVNLLVLAALFKKCAALVTNDSGPMHIAVAMDVPLVSIFGASPVTGFSPYNDKSVVIKSDADCHPCYEHHCDTLHCMTGISVDKVLAATMEIIEKSK</sequence>
<accession>A0ABU3P553</accession>
<dbReference type="CDD" id="cd03789">
    <property type="entry name" value="GT9_LPS_heptosyltransferase"/>
    <property type="match status" value="1"/>
</dbReference>
<evidence type="ECO:0000256" key="3">
    <source>
        <dbReference type="ARBA" id="ARBA00043995"/>
    </source>
</evidence>
<dbReference type="RefSeq" id="WP_413782271.1">
    <property type="nucleotide sequence ID" value="NZ_JAUOZS010000001.1"/>
</dbReference>
<keyword evidence="1" id="KW-0328">Glycosyltransferase</keyword>
<dbReference type="SUPFAM" id="SSF53756">
    <property type="entry name" value="UDP-Glycosyltransferase/glycogen phosphorylase"/>
    <property type="match status" value="1"/>
</dbReference>
<name>A0ABU3P553_9FIRM</name>
<dbReference type="Pfam" id="PF01075">
    <property type="entry name" value="Glyco_transf_9"/>
    <property type="match status" value="1"/>
</dbReference>
<protein>
    <recommendedName>
        <fullName evidence="4">lipopolysaccharide heptosyltransferase II</fullName>
        <ecNumber evidence="4">2.4.99.24</ecNumber>
    </recommendedName>
</protein>
<dbReference type="InterPro" id="IPR002201">
    <property type="entry name" value="Glyco_trans_9"/>
</dbReference>
<dbReference type="PANTHER" id="PTHR30160">
    <property type="entry name" value="TETRAACYLDISACCHARIDE 4'-KINASE-RELATED"/>
    <property type="match status" value="1"/>
</dbReference>
<comment type="similarity">
    <text evidence="3">Belongs to the glycosyltransferase 9 family.</text>
</comment>
<evidence type="ECO:0000256" key="2">
    <source>
        <dbReference type="ARBA" id="ARBA00022679"/>
    </source>
</evidence>
<dbReference type="EMBL" id="JAUOZS010000001">
    <property type="protein sequence ID" value="MDT8903827.1"/>
    <property type="molecule type" value="Genomic_DNA"/>
</dbReference>
<dbReference type="EC" id="2.4.99.24" evidence="4"/>
<reference evidence="6 7" key="1">
    <citation type="submission" date="2023-07" db="EMBL/GenBank/DDBJ databases">
        <title>The novel representative of Negativicutes class, Anaeroselena agilis gen. nov. sp. nov.</title>
        <authorList>
            <person name="Prokofeva M.I."/>
            <person name="Elcheninov A.G."/>
            <person name="Klyukina A."/>
            <person name="Kublanov I.V."/>
            <person name="Frolov E.N."/>
            <person name="Podosokorskaya O.A."/>
        </authorList>
    </citation>
    <scope>NUCLEOTIDE SEQUENCE [LARGE SCALE GENOMIC DNA]</scope>
    <source>
        <strain evidence="6 7">4137-cl</strain>
    </source>
</reference>
<dbReference type="NCBIfam" id="TIGR02195">
    <property type="entry name" value="heptsyl_trn_II"/>
    <property type="match status" value="1"/>
</dbReference>
<evidence type="ECO:0000256" key="5">
    <source>
        <dbReference type="ARBA" id="ARBA00047503"/>
    </source>
</evidence>
<proteinExistence type="inferred from homology"/>
<dbReference type="PANTHER" id="PTHR30160:SF7">
    <property type="entry name" value="ADP-HEPTOSE--LPS HEPTOSYLTRANSFERASE 2"/>
    <property type="match status" value="1"/>
</dbReference>
<dbReference type="Proteomes" id="UP001254848">
    <property type="component" value="Unassembled WGS sequence"/>
</dbReference>
<comment type="catalytic activity">
    <reaction evidence="5">
        <text>an L-alpha-D-Hep-(1-&gt;5)-[alpha-Kdo-(2-&gt;4)]-alpha-Kdo-(2-&gt;6)-lipid A + ADP-L-glycero-beta-D-manno-heptose = an L-alpha-D-Hep-(1-&gt;3)-L-alpha-D-Hep-(1-&gt;5)-[alpha-Kdo-(2-&gt;4)]-alpha-Kdo-(2-&gt;6)-lipid A + ADP + H(+)</text>
        <dbReference type="Rhea" id="RHEA:74071"/>
        <dbReference type="ChEBI" id="CHEBI:15378"/>
        <dbReference type="ChEBI" id="CHEBI:61506"/>
        <dbReference type="ChEBI" id="CHEBI:193068"/>
        <dbReference type="ChEBI" id="CHEBI:193069"/>
        <dbReference type="ChEBI" id="CHEBI:456216"/>
        <dbReference type="EC" id="2.4.99.24"/>
    </reaction>
</comment>